<dbReference type="PANTHER" id="PTHR28674">
    <property type="entry name" value="SIMILAR TO DNA SEGMENT, CHR 10, WAYNE STATE UNIVERSITY 102,-EXPRESSED"/>
    <property type="match status" value="1"/>
</dbReference>
<dbReference type="Proteomes" id="UP000054217">
    <property type="component" value="Unassembled WGS sequence"/>
</dbReference>
<dbReference type="HOGENOM" id="CLU_108136_1_0_1"/>
<accession>A0A0C3PTH5</accession>
<evidence type="ECO:0000256" key="1">
    <source>
        <dbReference type="SAM" id="MobiDB-lite"/>
    </source>
</evidence>
<feature type="compositionally biased region" description="Low complexity" evidence="1">
    <location>
        <begin position="134"/>
        <end position="151"/>
    </location>
</feature>
<name>A0A0C3PTH5_PISTI</name>
<keyword evidence="3" id="KW-1185">Reference proteome</keyword>
<dbReference type="Pfam" id="PF15370">
    <property type="entry name" value="NOPCHAP1"/>
    <property type="match status" value="1"/>
</dbReference>
<dbReference type="EMBL" id="KN831947">
    <property type="protein sequence ID" value="KIO12516.1"/>
    <property type="molecule type" value="Genomic_DNA"/>
</dbReference>
<protein>
    <submittedName>
        <fullName evidence="2">Uncharacterized protein</fullName>
    </submittedName>
</protein>
<dbReference type="PANTHER" id="PTHR28674:SF1">
    <property type="entry name" value="NOP PROTEIN CHAPERONE 1"/>
    <property type="match status" value="1"/>
</dbReference>
<evidence type="ECO:0000313" key="3">
    <source>
        <dbReference type="Proteomes" id="UP000054217"/>
    </source>
</evidence>
<sequence length="161" mass="17807">MSKAKPSTVLEVEDEEQRQDRIRTLLERLNETSKANAARDAASGPRIPGILDCKTHPIEPPTELLSRVQAFLPALRESNEALAQQNPEDLDIENIGKDEEQYIEMNLGLGVFEAKRRRKNASNDDSGEDDSDSESFSHPSSESNTSEASSESSDRSRPPSP</sequence>
<gene>
    <name evidence="2" type="ORF">M404DRAFT_993506</name>
</gene>
<proteinExistence type="predicted"/>
<feature type="compositionally biased region" description="Basic and acidic residues" evidence="1">
    <location>
        <begin position="152"/>
        <end position="161"/>
    </location>
</feature>
<reference evidence="3" key="2">
    <citation type="submission" date="2015-01" db="EMBL/GenBank/DDBJ databases">
        <title>Evolutionary Origins and Diversification of the Mycorrhizal Mutualists.</title>
        <authorList>
            <consortium name="DOE Joint Genome Institute"/>
            <consortium name="Mycorrhizal Genomics Consortium"/>
            <person name="Kohler A."/>
            <person name="Kuo A."/>
            <person name="Nagy L.G."/>
            <person name="Floudas D."/>
            <person name="Copeland A."/>
            <person name="Barry K.W."/>
            <person name="Cichocki N."/>
            <person name="Veneault-Fourrey C."/>
            <person name="LaButti K."/>
            <person name="Lindquist E.A."/>
            <person name="Lipzen A."/>
            <person name="Lundell T."/>
            <person name="Morin E."/>
            <person name="Murat C."/>
            <person name="Riley R."/>
            <person name="Ohm R."/>
            <person name="Sun H."/>
            <person name="Tunlid A."/>
            <person name="Henrissat B."/>
            <person name="Grigoriev I.V."/>
            <person name="Hibbett D.S."/>
            <person name="Martin F."/>
        </authorList>
    </citation>
    <scope>NUCLEOTIDE SEQUENCE [LARGE SCALE GENOMIC DNA]</scope>
    <source>
        <strain evidence="3">Marx 270</strain>
    </source>
</reference>
<dbReference type="GO" id="GO:0062064">
    <property type="term" value="F:box C/D methylation guide snoRNP complex binding"/>
    <property type="evidence" value="ECO:0007669"/>
    <property type="project" value="TreeGrafter"/>
</dbReference>
<dbReference type="GO" id="GO:0000492">
    <property type="term" value="P:box C/D snoRNP assembly"/>
    <property type="evidence" value="ECO:0007669"/>
    <property type="project" value="InterPro"/>
</dbReference>
<evidence type="ECO:0000313" key="2">
    <source>
        <dbReference type="EMBL" id="KIO12516.1"/>
    </source>
</evidence>
<dbReference type="AlphaFoldDB" id="A0A0C3PTH5"/>
<dbReference type="OrthoDB" id="1112980at2759"/>
<dbReference type="InParanoid" id="A0A0C3PTH5"/>
<organism evidence="2 3">
    <name type="scientific">Pisolithus tinctorius Marx 270</name>
    <dbReference type="NCBI Taxonomy" id="870435"/>
    <lineage>
        <taxon>Eukaryota</taxon>
        <taxon>Fungi</taxon>
        <taxon>Dikarya</taxon>
        <taxon>Basidiomycota</taxon>
        <taxon>Agaricomycotina</taxon>
        <taxon>Agaricomycetes</taxon>
        <taxon>Agaricomycetidae</taxon>
        <taxon>Boletales</taxon>
        <taxon>Sclerodermatineae</taxon>
        <taxon>Pisolithaceae</taxon>
        <taxon>Pisolithus</taxon>
    </lineage>
</organism>
<feature type="region of interest" description="Disordered" evidence="1">
    <location>
        <begin position="110"/>
        <end position="161"/>
    </location>
</feature>
<dbReference type="InterPro" id="IPR027921">
    <property type="entry name" value="NOPCHAP1"/>
</dbReference>
<dbReference type="STRING" id="870435.A0A0C3PTH5"/>
<reference evidence="2 3" key="1">
    <citation type="submission" date="2014-04" db="EMBL/GenBank/DDBJ databases">
        <authorList>
            <consortium name="DOE Joint Genome Institute"/>
            <person name="Kuo A."/>
            <person name="Kohler A."/>
            <person name="Costa M.D."/>
            <person name="Nagy L.G."/>
            <person name="Floudas D."/>
            <person name="Copeland A."/>
            <person name="Barry K.W."/>
            <person name="Cichocki N."/>
            <person name="Veneault-Fourrey C."/>
            <person name="LaButti K."/>
            <person name="Lindquist E.A."/>
            <person name="Lipzen A."/>
            <person name="Lundell T."/>
            <person name="Morin E."/>
            <person name="Murat C."/>
            <person name="Sun H."/>
            <person name="Tunlid A."/>
            <person name="Henrissat B."/>
            <person name="Grigoriev I.V."/>
            <person name="Hibbett D.S."/>
            <person name="Martin F."/>
            <person name="Nordberg H.P."/>
            <person name="Cantor M.N."/>
            <person name="Hua S.X."/>
        </authorList>
    </citation>
    <scope>NUCLEOTIDE SEQUENCE [LARGE SCALE GENOMIC DNA]</scope>
    <source>
        <strain evidence="2 3">Marx 270</strain>
    </source>
</reference>